<organism evidence="6 7">
    <name type="scientific">Chloropicon primus</name>
    <dbReference type="NCBI Taxonomy" id="1764295"/>
    <lineage>
        <taxon>Eukaryota</taxon>
        <taxon>Viridiplantae</taxon>
        <taxon>Chlorophyta</taxon>
        <taxon>Chloropicophyceae</taxon>
        <taxon>Chloropicales</taxon>
        <taxon>Chloropicaceae</taxon>
        <taxon>Chloropicon</taxon>
    </lineage>
</organism>
<feature type="region of interest" description="Disordered" evidence="5">
    <location>
        <begin position="1"/>
        <end position="29"/>
    </location>
</feature>
<comment type="subcellular location">
    <subcellularLocation>
        <location evidence="1">Nucleus</location>
        <location evidence="1">Nucleolus</location>
    </subcellularLocation>
</comment>
<dbReference type="GO" id="GO:0042273">
    <property type="term" value="P:ribosomal large subunit biogenesis"/>
    <property type="evidence" value="ECO:0007669"/>
    <property type="project" value="TreeGrafter"/>
</dbReference>
<dbReference type="Pfam" id="PF09420">
    <property type="entry name" value="Nop16"/>
    <property type="match status" value="1"/>
</dbReference>
<dbReference type="GO" id="GO:0005730">
    <property type="term" value="C:nucleolus"/>
    <property type="evidence" value="ECO:0007669"/>
    <property type="project" value="UniProtKB-SubCell"/>
</dbReference>
<keyword evidence="7" id="KW-1185">Reference proteome</keyword>
<accession>A0A5B8MUZ8</accession>
<evidence type="ECO:0000256" key="5">
    <source>
        <dbReference type="SAM" id="MobiDB-lite"/>
    </source>
</evidence>
<evidence type="ECO:0000313" key="7">
    <source>
        <dbReference type="Proteomes" id="UP000316726"/>
    </source>
</evidence>
<dbReference type="Proteomes" id="UP000316726">
    <property type="component" value="Chromosome 12"/>
</dbReference>
<evidence type="ECO:0000313" key="6">
    <source>
        <dbReference type="EMBL" id="QDZ24141.1"/>
    </source>
</evidence>
<gene>
    <name evidence="6" type="ORF">A3770_12p66590</name>
</gene>
<dbReference type="EMBL" id="CP031045">
    <property type="protein sequence ID" value="QDZ24141.1"/>
    <property type="molecule type" value="Genomic_DNA"/>
</dbReference>
<proteinExistence type="inferred from homology"/>
<dbReference type="PANTHER" id="PTHR13243:SF1">
    <property type="entry name" value="NUCLEOLAR PROTEIN 16"/>
    <property type="match status" value="1"/>
</dbReference>
<evidence type="ECO:0000256" key="3">
    <source>
        <dbReference type="ARBA" id="ARBA00015522"/>
    </source>
</evidence>
<dbReference type="OrthoDB" id="285729at2759"/>
<name>A0A5B8MUZ8_9CHLO</name>
<sequence length="196" mass="22032">MARSRKSVRRRTSVKVTRGKKRKVKQTKALAATVPKEVQEKLDLPLSAGAGGVSKTQWNTKRTLKKNYEDNKVAVNVNASIGMDVDEEERTEKPKKATKVDMVPVSVVDEINATLGKQRSTGRRPPKKLTTVQIRVIGRLIEKHGEKNVDAMAKDIKLNKMQHSAGVLKKMLESYFAYPQLINGEGRRDFHSVQKQ</sequence>
<dbReference type="InterPro" id="IPR019002">
    <property type="entry name" value="Ribosome_biogenesis_Nop16"/>
</dbReference>
<comment type="similarity">
    <text evidence="2">Belongs to the NOP16 family.</text>
</comment>
<evidence type="ECO:0000256" key="4">
    <source>
        <dbReference type="ARBA" id="ARBA00023242"/>
    </source>
</evidence>
<dbReference type="PANTHER" id="PTHR13243">
    <property type="entry name" value="HSPC111 PROTEIN-RELATED"/>
    <property type="match status" value="1"/>
</dbReference>
<dbReference type="AlphaFoldDB" id="A0A5B8MUZ8"/>
<protein>
    <recommendedName>
        <fullName evidence="3">Nucleolar protein 16</fullName>
    </recommendedName>
</protein>
<evidence type="ECO:0000256" key="2">
    <source>
        <dbReference type="ARBA" id="ARBA00008479"/>
    </source>
</evidence>
<evidence type="ECO:0000256" key="1">
    <source>
        <dbReference type="ARBA" id="ARBA00004604"/>
    </source>
</evidence>
<reference evidence="6 7" key="1">
    <citation type="submission" date="2018-07" db="EMBL/GenBank/DDBJ databases">
        <title>The complete nuclear genome of the prasinophyte Chloropicon primus (CCMP1205).</title>
        <authorList>
            <person name="Pombert J.-F."/>
            <person name="Otis C."/>
            <person name="Turmel M."/>
            <person name="Lemieux C."/>
        </authorList>
    </citation>
    <scope>NUCLEOTIDE SEQUENCE [LARGE SCALE GENOMIC DNA]</scope>
    <source>
        <strain evidence="6 7">CCMP1205</strain>
    </source>
</reference>
<keyword evidence="4" id="KW-0539">Nucleus</keyword>
<dbReference type="STRING" id="1764295.A0A5B8MUZ8"/>
<feature type="compositionally biased region" description="Basic residues" evidence="5">
    <location>
        <begin position="1"/>
        <end position="26"/>
    </location>
</feature>